<gene>
    <name evidence="1" type="ORF">DPMN_091841</name>
</gene>
<reference evidence="1" key="1">
    <citation type="journal article" date="2019" name="bioRxiv">
        <title>The Genome of the Zebra Mussel, Dreissena polymorpha: A Resource for Invasive Species Research.</title>
        <authorList>
            <person name="McCartney M.A."/>
            <person name="Auch B."/>
            <person name="Kono T."/>
            <person name="Mallez S."/>
            <person name="Zhang Y."/>
            <person name="Obille A."/>
            <person name="Becker A."/>
            <person name="Abrahante J.E."/>
            <person name="Garbe J."/>
            <person name="Badalamenti J.P."/>
            <person name="Herman A."/>
            <person name="Mangelson H."/>
            <person name="Liachko I."/>
            <person name="Sullivan S."/>
            <person name="Sone E.D."/>
            <person name="Koren S."/>
            <person name="Silverstein K.A.T."/>
            <person name="Beckman K.B."/>
            <person name="Gohl D.M."/>
        </authorList>
    </citation>
    <scope>NUCLEOTIDE SEQUENCE</scope>
    <source>
        <strain evidence="1">Duluth1</strain>
        <tissue evidence="1">Whole animal</tissue>
    </source>
</reference>
<reference evidence="1" key="2">
    <citation type="submission" date="2020-11" db="EMBL/GenBank/DDBJ databases">
        <authorList>
            <person name="McCartney M.A."/>
            <person name="Auch B."/>
            <person name="Kono T."/>
            <person name="Mallez S."/>
            <person name="Becker A."/>
            <person name="Gohl D.M."/>
            <person name="Silverstein K.A.T."/>
            <person name="Koren S."/>
            <person name="Bechman K.B."/>
            <person name="Herman A."/>
            <person name="Abrahante J.E."/>
            <person name="Garbe J."/>
        </authorList>
    </citation>
    <scope>NUCLEOTIDE SEQUENCE</scope>
    <source>
        <strain evidence="1">Duluth1</strain>
        <tissue evidence="1">Whole animal</tissue>
    </source>
</reference>
<organism evidence="1 2">
    <name type="scientific">Dreissena polymorpha</name>
    <name type="common">Zebra mussel</name>
    <name type="synonym">Mytilus polymorpha</name>
    <dbReference type="NCBI Taxonomy" id="45954"/>
    <lineage>
        <taxon>Eukaryota</taxon>
        <taxon>Metazoa</taxon>
        <taxon>Spiralia</taxon>
        <taxon>Lophotrochozoa</taxon>
        <taxon>Mollusca</taxon>
        <taxon>Bivalvia</taxon>
        <taxon>Autobranchia</taxon>
        <taxon>Heteroconchia</taxon>
        <taxon>Euheterodonta</taxon>
        <taxon>Imparidentia</taxon>
        <taxon>Neoheterodontei</taxon>
        <taxon>Myida</taxon>
        <taxon>Dreissenoidea</taxon>
        <taxon>Dreissenidae</taxon>
        <taxon>Dreissena</taxon>
    </lineage>
</organism>
<protein>
    <submittedName>
        <fullName evidence="1">Uncharacterized protein</fullName>
    </submittedName>
</protein>
<evidence type="ECO:0000313" key="2">
    <source>
        <dbReference type="Proteomes" id="UP000828390"/>
    </source>
</evidence>
<sequence length="55" mass="6316">MYPERLKDGTTLFRSQNRVLILKNANVFVVVNTNSLISTAIARKQNTYTFVLRSL</sequence>
<dbReference type="EMBL" id="JAIWYP010000003">
    <property type="protein sequence ID" value="KAH3849440.1"/>
    <property type="molecule type" value="Genomic_DNA"/>
</dbReference>
<keyword evidence="2" id="KW-1185">Reference proteome</keyword>
<evidence type="ECO:0000313" key="1">
    <source>
        <dbReference type="EMBL" id="KAH3849440.1"/>
    </source>
</evidence>
<accession>A0A9D4L087</accession>
<proteinExistence type="predicted"/>
<dbReference type="AlphaFoldDB" id="A0A9D4L087"/>
<name>A0A9D4L087_DREPO</name>
<comment type="caution">
    <text evidence="1">The sequence shown here is derived from an EMBL/GenBank/DDBJ whole genome shotgun (WGS) entry which is preliminary data.</text>
</comment>
<dbReference type="Proteomes" id="UP000828390">
    <property type="component" value="Unassembled WGS sequence"/>
</dbReference>